<comment type="caution">
    <text evidence="2">The sequence shown here is derived from an EMBL/GenBank/DDBJ whole genome shotgun (WGS) entry which is preliminary data.</text>
</comment>
<keyword evidence="1" id="KW-0812">Transmembrane</keyword>
<evidence type="ECO:0000313" key="2">
    <source>
        <dbReference type="EMBL" id="MDP5272927.1"/>
    </source>
</evidence>
<gene>
    <name evidence="2" type="ORF">Q5Y73_02300</name>
</gene>
<evidence type="ECO:0000256" key="1">
    <source>
        <dbReference type="SAM" id="Phobius"/>
    </source>
</evidence>
<proteinExistence type="predicted"/>
<name>A0ABT9IV41_9BACL</name>
<dbReference type="EMBL" id="JAVAMP010000001">
    <property type="protein sequence ID" value="MDP5272927.1"/>
    <property type="molecule type" value="Genomic_DNA"/>
</dbReference>
<keyword evidence="1" id="KW-0472">Membrane</keyword>
<evidence type="ECO:0000313" key="3">
    <source>
        <dbReference type="Proteomes" id="UP001231941"/>
    </source>
</evidence>
<accession>A0ABT9IV41</accession>
<sequence>MRELILFIFIGLLIGYCLIFIPVIGVIVGFAIIFGMLLKIIVQLSRVPKYSDPVTKNERRISKLTESEYNKFYKGDK</sequence>
<organism evidence="2 3">
    <name type="scientific">Chengkuizengella axinellae</name>
    <dbReference type="NCBI Taxonomy" id="3064388"/>
    <lineage>
        <taxon>Bacteria</taxon>
        <taxon>Bacillati</taxon>
        <taxon>Bacillota</taxon>
        <taxon>Bacilli</taxon>
        <taxon>Bacillales</taxon>
        <taxon>Paenibacillaceae</taxon>
        <taxon>Chengkuizengella</taxon>
    </lineage>
</organism>
<protein>
    <submittedName>
        <fullName evidence="2">Uncharacterized protein</fullName>
    </submittedName>
</protein>
<dbReference type="Proteomes" id="UP001231941">
    <property type="component" value="Unassembled WGS sequence"/>
</dbReference>
<reference evidence="2 3" key="1">
    <citation type="submission" date="2023-08" db="EMBL/GenBank/DDBJ databases">
        <authorList>
            <person name="Park J.-S."/>
        </authorList>
    </citation>
    <scope>NUCLEOTIDE SEQUENCE [LARGE SCALE GENOMIC DNA]</scope>
    <source>
        <strain evidence="2 3">2205SS18-9</strain>
    </source>
</reference>
<keyword evidence="1" id="KW-1133">Transmembrane helix</keyword>
<keyword evidence="3" id="KW-1185">Reference proteome</keyword>
<feature type="transmembrane region" description="Helical" evidence="1">
    <location>
        <begin position="6"/>
        <end position="38"/>
    </location>
</feature>
<dbReference type="RefSeq" id="WP_305990225.1">
    <property type="nucleotide sequence ID" value="NZ_JAVAMP010000001.1"/>
</dbReference>